<dbReference type="PANTHER" id="PTHR33129">
    <property type="entry name" value="PROTEIN KINASE DOMAIN-CONTAINING PROTEIN-RELATED"/>
    <property type="match status" value="1"/>
</dbReference>
<dbReference type="InParanoid" id="Q4CX26"/>
<keyword evidence="6" id="KW-1185">Reference proteome</keyword>
<dbReference type="Pfam" id="PF07999">
    <property type="entry name" value="RHSP"/>
    <property type="match status" value="1"/>
</dbReference>
<organism evidence="5 6">
    <name type="scientific">Trypanosoma cruzi (strain CL Brener)</name>
    <dbReference type="NCBI Taxonomy" id="353153"/>
    <lineage>
        <taxon>Eukaryota</taxon>
        <taxon>Discoba</taxon>
        <taxon>Euglenozoa</taxon>
        <taxon>Kinetoplastea</taxon>
        <taxon>Metakinetoplastina</taxon>
        <taxon>Trypanosomatida</taxon>
        <taxon>Trypanosomatidae</taxon>
        <taxon>Trypanosoma</taxon>
        <taxon>Schizotrypanum</taxon>
    </lineage>
</organism>
<evidence type="ECO:0000313" key="5">
    <source>
        <dbReference type="EMBL" id="EAN84826.1"/>
    </source>
</evidence>
<dbReference type="Pfam" id="PF20445">
    <property type="entry name" value="RHS_N"/>
    <property type="match status" value="1"/>
</dbReference>
<dbReference type="InterPro" id="IPR056000">
    <property type="entry name" value="DUF7578"/>
</dbReference>
<dbReference type="RefSeq" id="XP_806677.1">
    <property type="nucleotide sequence ID" value="XM_801584.1"/>
</dbReference>
<feature type="domain" description="DUF7578" evidence="4">
    <location>
        <begin position="202"/>
        <end position="265"/>
    </location>
</feature>
<dbReference type="EMBL" id="AAHK01001581">
    <property type="protein sequence ID" value="EAN84826.1"/>
    <property type="molecule type" value="Genomic_DNA"/>
</dbReference>
<evidence type="ECO:0000313" key="6">
    <source>
        <dbReference type="Proteomes" id="UP000002296"/>
    </source>
</evidence>
<feature type="domain" description="Retrotransposon hot spot protein,C-terminal" evidence="2">
    <location>
        <begin position="445"/>
        <end position="742"/>
    </location>
</feature>
<evidence type="ECO:0000259" key="2">
    <source>
        <dbReference type="Pfam" id="PF07999"/>
    </source>
</evidence>
<reference evidence="5 6" key="1">
    <citation type="journal article" date="2005" name="Science">
        <title>The genome sequence of Trypanosoma cruzi, etiologic agent of Chagas disease.</title>
        <authorList>
            <person name="El-Sayed N.M."/>
            <person name="Myler P.J."/>
            <person name="Bartholomeu D.C."/>
            <person name="Nilsson D."/>
            <person name="Aggarwal G."/>
            <person name="Tran A.N."/>
            <person name="Ghedin E."/>
            <person name="Worthey E.A."/>
            <person name="Delcher A.L."/>
            <person name="Blandin G."/>
            <person name="Westenberger S.J."/>
            <person name="Caler E."/>
            <person name="Cerqueira G.C."/>
            <person name="Branche C."/>
            <person name="Haas B."/>
            <person name="Anupama A."/>
            <person name="Arner E."/>
            <person name="Aslund L."/>
            <person name="Attipoe P."/>
            <person name="Bontempi E."/>
            <person name="Bringaud F."/>
            <person name="Burton P."/>
            <person name="Cadag E."/>
            <person name="Campbell D.A."/>
            <person name="Carrington M."/>
            <person name="Crabtree J."/>
            <person name="Darban H."/>
            <person name="da Silveira J.F."/>
            <person name="de Jong P."/>
            <person name="Edwards K."/>
            <person name="Englund P.T."/>
            <person name="Fazelina G."/>
            <person name="Feldblyum T."/>
            <person name="Ferella M."/>
            <person name="Frasch A.C."/>
            <person name="Gull K."/>
            <person name="Horn D."/>
            <person name="Hou L."/>
            <person name="Huang Y."/>
            <person name="Kindlund E."/>
            <person name="Klingbeil M."/>
            <person name="Kluge S."/>
            <person name="Koo H."/>
            <person name="Lacerda D."/>
            <person name="Levin M.J."/>
            <person name="Lorenzi H."/>
            <person name="Louie T."/>
            <person name="Machado C.R."/>
            <person name="McCulloch R."/>
            <person name="McKenna A."/>
            <person name="Mizuno Y."/>
            <person name="Mottram J.C."/>
            <person name="Nelson S."/>
            <person name="Ochaya S."/>
            <person name="Osoegawa K."/>
            <person name="Pai G."/>
            <person name="Parsons M."/>
            <person name="Pentony M."/>
            <person name="Pettersson U."/>
            <person name="Pop M."/>
            <person name="Ramirez J.L."/>
            <person name="Rinta J."/>
            <person name="Robertson L."/>
            <person name="Salzberg S.L."/>
            <person name="Sanchez D.O."/>
            <person name="Seyler A."/>
            <person name="Sharma R."/>
            <person name="Shetty J."/>
            <person name="Simpson A.J."/>
            <person name="Sisk E."/>
            <person name="Tammi M.T."/>
            <person name="Tarleton R."/>
            <person name="Teixeira S."/>
            <person name="Van Aken S."/>
            <person name="Vogt C."/>
            <person name="Ward P.N."/>
            <person name="Wickstead B."/>
            <person name="Wortman J."/>
            <person name="White O."/>
            <person name="Fraser C.M."/>
            <person name="Stuart K.D."/>
            <person name="Andersson B."/>
        </authorList>
    </citation>
    <scope>NUCLEOTIDE SEQUENCE [LARGE SCALE GENOMIC DNA]</scope>
    <source>
        <strain evidence="5 6">CL Brener</strain>
    </source>
</reference>
<dbReference type="eggNOG" id="ENOG502SGFM">
    <property type="taxonomic scope" value="Eukaryota"/>
</dbReference>
<dbReference type="PANTHER" id="PTHR33129:SF3">
    <property type="entry name" value="HOT SPOT (RHS) PROTEIN, PUTATIVE-RELATED"/>
    <property type="match status" value="1"/>
</dbReference>
<proteinExistence type="predicted"/>
<dbReference type="InterPro" id="IPR052980">
    <property type="entry name" value="Crinkler_effector"/>
</dbReference>
<dbReference type="Pfam" id="PF24466">
    <property type="entry name" value="DUF7578"/>
    <property type="match status" value="2"/>
</dbReference>
<dbReference type="InterPro" id="IPR046835">
    <property type="entry name" value="RHS_N"/>
</dbReference>
<dbReference type="Proteomes" id="UP000002296">
    <property type="component" value="Unassembled WGS sequence"/>
</dbReference>
<dbReference type="STRING" id="353153.Q4CX26"/>
<comment type="caution">
    <text evidence="5">The sequence shown here is derived from an EMBL/GenBank/DDBJ whole genome shotgun (WGS) entry which is preliminary data.</text>
</comment>
<accession>Q4CX26</accession>
<protein>
    <submittedName>
        <fullName evidence="5">Retrotransposon hot spot (RHS) protein, putative</fullName>
    </submittedName>
</protein>
<feature type="domain" description="DUF7578" evidence="4">
    <location>
        <begin position="73"/>
        <end position="133"/>
    </location>
</feature>
<dbReference type="InterPro" id="IPR046836">
    <property type="entry name" value="RHS_C"/>
</dbReference>
<dbReference type="AlphaFoldDB" id="Q4CX26"/>
<dbReference type="NCBIfam" id="TIGR01631">
    <property type="entry name" value="Trypano_RHS"/>
    <property type="match status" value="2"/>
</dbReference>
<name>Q4CX26_TRYCC</name>
<feature type="compositionally biased region" description="Basic and acidic residues" evidence="1">
    <location>
        <begin position="363"/>
        <end position="375"/>
    </location>
</feature>
<dbReference type="InterPro" id="IPR006518">
    <property type="entry name" value="Trypano_RHS"/>
</dbReference>
<dbReference type="PaxDb" id="353153-Q4CX26"/>
<evidence type="ECO:0000256" key="1">
    <source>
        <dbReference type="SAM" id="MobiDB-lite"/>
    </source>
</evidence>
<sequence>MPPKRNRVQGGNVRSRASAVPQGDRQRRARPESEDVTDQPAATQIRVEEARRPQWTISSSVKDILLEGRTLSTNMKLNDFLRDYVGGTAAVGDDHNVTMQVFVQEPDDYVQDQRLLRIIFNLPEYQVYKLHEEGVHFLEQWRDYEGKDTVAPLARRKLNAVLTQVLREERREEVERARREHQEGFTLITTIEDVLFKGRVRFMDIKLNDFLTLEMEGRGVLHANRNVLLRDFFSDPTRYIPDAGVLVEVQKKGYYLSLESTVREEMDLEEGIRRLHDKGVDNLFGWSRAAEGVKASVRDKIKNSLDTAFEVARILTTTSAAMKMEGCYESVYNARWSHVVEVPGGEGTGMEVKEGEPPQSWTYKEDGNTLEKDDGVEQSGEAPPVLMVLTSDKGWPYTMNLLHGAGNDLFVNCEVERAWQIVKGDLTKWFSNFDLILNPSPLPRVLIGTAGIGKSMNAGSYLLYQLLHYDVEKIQVVVHCFGSVMYVFDKTAKTVTKYVGNEISIVVLGGLWKSGMKGYIIYDVAKKGTPPDTGFAPSTGWGMIVVSSPKLTNYDEWEKQAKAARIIMNCPDEMDVKAMCTWMKRGPDKDKQAGYWKEVKERMKNVGPIPRHIFDEDKYIIRLGAVNGTLLAIKDIDVGKYFTPGGEEKEWYSKDPSHKLVKIVRARTDKGAEVFLNASICSEVGLRIADRLAKKMATKDILLLILGSRGVLASKYVEQLGLRAFMYGELVIAIVEGLNELPPPSPSKPQDSVLKLNHQGYPTRTVGLKELEGGVTRIPMEYGVLYLPAVENFPLVDGFFFVDSNPMTVVGLQMTTASAHHTITSTVKQFTERLSAYFNDWEELSRDMSWEMIYIQHEISKKITKWQKCNYVNPKNKTDAEKKIVAFWDGKVHQYQFVLTPDFVNKITEMRIQ</sequence>
<feature type="region of interest" description="Disordered" evidence="1">
    <location>
        <begin position="1"/>
        <end position="42"/>
    </location>
</feature>
<dbReference type="GeneID" id="3536746"/>
<feature type="compositionally biased region" description="Basic and acidic residues" evidence="1">
    <location>
        <begin position="24"/>
        <end position="33"/>
    </location>
</feature>
<gene>
    <name evidence="5" type="ORF">Tc00.1047053507501.10</name>
</gene>
<dbReference type="OMA" id="DDMANER"/>
<feature type="domain" description="Retrotransposon hot spot protein N-terminal" evidence="3">
    <location>
        <begin position="328"/>
        <end position="431"/>
    </location>
</feature>
<feature type="region of interest" description="Disordered" evidence="1">
    <location>
        <begin position="346"/>
        <end position="379"/>
    </location>
</feature>
<dbReference type="KEGG" id="tcr:507501.10"/>
<evidence type="ECO:0000259" key="3">
    <source>
        <dbReference type="Pfam" id="PF20445"/>
    </source>
</evidence>
<evidence type="ECO:0000259" key="4">
    <source>
        <dbReference type="Pfam" id="PF24466"/>
    </source>
</evidence>